<proteinExistence type="predicted"/>
<evidence type="ECO:0000313" key="1">
    <source>
        <dbReference type="EMBL" id="TMI84408.1"/>
    </source>
</evidence>
<organism evidence="1 2">
    <name type="scientific">Candidatus Segetimicrobium genomatis</name>
    <dbReference type="NCBI Taxonomy" id="2569760"/>
    <lineage>
        <taxon>Bacteria</taxon>
        <taxon>Bacillati</taxon>
        <taxon>Candidatus Sysuimicrobiota</taxon>
        <taxon>Candidatus Sysuimicrobiia</taxon>
        <taxon>Candidatus Sysuimicrobiales</taxon>
        <taxon>Candidatus Segetimicrobiaceae</taxon>
        <taxon>Candidatus Segetimicrobium</taxon>
    </lineage>
</organism>
<comment type="caution">
    <text evidence="1">The sequence shown here is derived from an EMBL/GenBank/DDBJ whole genome shotgun (WGS) entry which is preliminary data.</text>
</comment>
<dbReference type="Pfam" id="PF01987">
    <property type="entry name" value="AIM24"/>
    <property type="match status" value="1"/>
</dbReference>
<dbReference type="PANTHER" id="PTHR43657:SF1">
    <property type="entry name" value="ALTERED INHERITANCE OF MITOCHONDRIA PROTEIN 24, MITOCHONDRIAL"/>
    <property type="match status" value="1"/>
</dbReference>
<sequence length="230" mass="25479">MPVPVQLPTAARDETFGGVTYHIEGELVPVLHLELAALPVYFEHHILLWKDPGVEVSLKPLKGAFKRMLSGMPVFMTQAKGPGRIAFSRDGPGHVFALHLKVGEAVDVREHQFLAATDGVDYTFTRIKGAANVLFGGTGFFIDTFTCLRQDGALWLHGYGNVFVVTLGQGEQIDIEPGGWIYKDRTVQMQTIFQKISTGVFASAGQLFWNRFTGPGRIALQSMYWHMPTE</sequence>
<dbReference type="SUPFAM" id="SSF51219">
    <property type="entry name" value="TRAP-like"/>
    <property type="match status" value="1"/>
</dbReference>
<gene>
    <name evidence="1" type="ORF">E6H03_02045</name>
</gene>
<dbReference type="EMBL" id="VBAN01000063">
    <property type="protein sequence ID" value="TMI84408.1"/>
    <property type="molecule type" value="Genomic_DNA"/>
</dbReference>
<evidence type="ECO:0000313" key="2">
    <source>
        <dbReference type="Proteomes" id="UP000318093"/>
    </source>
</evidence>
<accession>A0A537JLJ1</accession>
<dbReference type="Gene3D" id="3.60.160.10">
    <property type="entry name" value="Mitochondrial biogenesis AIM24"/>
    <property type="match status" value="1"/>
</dbReference>
<name>A0A537JLJ1_9BACT</name>
<dbReference type="Proteomes" id="UP000318093">
    <property type="component" value="Unassembled WGS sequence"/>
</dbReference>
<reference evidence="1 2" key="1">
    <citation type="journal article" date="2019" name="Nat. Microbiol.">
        <title>Mediterranean grassland soil C-N compound turnover is dependent on rainfall and depth, and is mediated by genomically divergent microorganisms.</title>
        <authorList>
            <person name="Diamond S."/>
            <person name="Andeer P.F."/>
            <person name="Li Z."/>
            <person name="Crits-Christoph A."/>
            <person name="Burstein D."/>
            <person name="Anantharaman K."/>
            <person name="Lane K.R."/>
            <person name="Thomas B.C."/>
            <person name="Pan C."/>
            <person name="Northen T.R."/>
            <person name="Banfield J.F."/>
        </authorList>
    </citation>
    <scope>NUCLEOTIDE SEQUENCE [LARGE SCALE GENOMIC DNA]</scope>
    <source>
        <strain evidence="1">NP_6</strain>
    </source>
</reference>
<dbReference type="InterPro" id="IPR002838">
    <property type="entry name" value="AIM24"/>
</dbReference>
<dbReference type="InterPro" id="IPR016031">
    <property type="entry name" value="Trp_RNA-bd_attenuator-like_dom"/>
</dbReference>
<protein>
    <submittedName>
        <fullName evidence="1">AIM24 family protein</fullName>
    </submittedName>
</protein>
<dbReference type="PANTHER" id="PTHR43657">
    <property type="entry name" value="TRYPTOPHAN RNA-BINDING ATTENUATOR PROTEIN-LIKE PROTEIN"/>
    <property type="match status" value="1"/>
</dbReference>
<dbReference type="InterPro" id="IPR036983">
    <property type="entry name" value="AIM24_sf"/>
</dbReference>
<dbReference type="AlphaFoldDB" id="A0A537JLJ1"/>